<evidence type="ECO:0000313" key="5">
    <source>
        <dbReference type="EMBL" id="GFR40675.1"/>
    </source>
</evidence>
<keyword evidence="4" id="KW-0472">Membrane</keyword>
<keyword evidence="4" id="KW-0812">Transmembrane</keyword>
<keyword evidence="2" id="KW-0677">Repeat</keyword>
<evidence type="ECO:0000256" key="2">
    <source>
        <dbReference type="ARBA" id="ARBA00022737"/>
    </source>
</evidence>
<dbReference type="Pfam" id="PF24681">
    <property type="entry name" value="Kelch_KLHDC2_KLHL20_DRC7"/>
    <property type="match status" value="1"/>
</dbReference>
<dbReference type="PANTHER" id="PTHR45632">
    <property type="entry name" value="LD33804P"/>
    <property type="match status" value="1"/>
</dbReference>
<name>A0AAD3DF73_9CHLO</name>
<gene>
    <name evidence="5" type="ORF">Agub_g1263</name>
</gene>
<feature type="transmembrane region" description="Helical" evidence="4">
    <location>
        <begin position="38"/>
        <end position="60"/>
    </location>
</feature>
<sequence length="473" mass="50819">MAGRPGGASPQLSARATAQNRLDPLFPRKWSFEYASCAYGPVYMALLSSMAIVAIFLCAYSASTLRAYQFAEDRAYHRGADVIHTLAQSRLSHFPTISAFPPDPPPASMYPSPPPPPTPQPPPRPVPPVLRKAPPKPPSSSPLPPPPDPGRWSTTNNITSALDGHGVVAYGKFVYLVAGTIGISQLFRYDTETGEMQELAPLLAYRSHFAVALVNASIYVTGGSDYFGQPLFWRAVNSVMVYDISSNVWSWTSSLNIKRTGSCSAVLDGKVYIIGGYDDADNFLSSVEQLDPATGVWRLLPDSSNMASAREHARAVAVGSYIYVAGGHGEDYPVTLDIVERFDPSSGTWSTMAPMTTARSDFGIATVPGGRILAAGGACANAECIVDGRFSTWSEVEEYSVVGNTWVRRAPLPQPLYRFGMAWVAGGVYAFGGYNPANALGEYTASKRVYVYSNTQYGRDGQPPATAAAPDAR</sequence>
<dbReference type="InterPro" id="IPR015915">
    <property type="entry name" value="Kelch-typ_b-propeller"/>
</dbReference>
<dbReference type="Gene3D" id="2.120.10.80">
    <property type="entry name" value="Kelch-type beta propeller"/>
    <property type="match status" value="2"/>
</dbReference>
<evidence type="ECO:0000313" key="6">
    <source>
        <dbReference type="Proteomes" id="UP001054857"/>
    </source>
</evidence>
<dbReference type="AlphaFoldDB" id="A0AAD3DF73"/>
<feature type="compositionally biased region" description="Pro residues" evidence="3">
    <location>
        <begin position="101"/>
        <end position="128"/>
    </location>
</feature>
<keyword evidence="6" id="KW-1185">Reference proteome</keyword>
<protein>
    <recommendedName>
        <fullName evidence="7">Kelch repeat-containing protein</fullName>
    </recommendedName>
</protein>
<evidence type="ECO:0008006" key="7">
    <source>
        <dbReference type="Google" id="ProtNLM"/>
    </source>
</evidence>
<feature type="compositionally biased region" description="Pro residues" evidence="3">
    <location>
        <begin position="135"/>
        <end position="149"/>
    </location>
</feature>
<dbReference type="PANTHER" id="PTHR45632:SF3">
    <property type="entry name" value="KELCH-LIKE PROTEIN 32"/>
    <property type="match status" value="1"/>
</dbReference>
<dbReference type="EMBL" id="BMAR01000001">
    <property type="protein sequence ID" value="GFR40675.1"/>
    <property type="molecule type" value="Genomic_DNA"/>
</dbReference>
<evidence type="ECO:0000256" key="3">
    <source>
        <dbReference type="SAM" id="MobiDB-lite"/>
    </source>
</evidence>
<dbReference type="InterPro" id="IPR006652">
    <property type="entry name" value="Kelch_1"/>
</dbReference>
<evidence type="ECO:0000256" key="4">
    <source>
        <dbReference type="SAM" id="Phobius"/>
    </source>
</evidence>
<dbReference type="SMART" id="SM00612">
    <property type="entry name" value="Kelch"/>
    <property type="match status" value="5"/>
</dbReference>
<dbReference type="Proteomes" id="UP001054857">
    <property type="component" value="Unassembled WGS sequence"/>
</dbReference>
<feature type="region of interest" description="Disordered" evidence="3">
    <location>
        <begin position="95"/>
        <end position="156"/>
    </location>
</feature>
<evidence type="ECO:0000256" key="1">
    <source>
        <dbReference type="ARBA" id="ARBA00022441"/>
    </source>
</evidence>
<comment type="caution">
    <text evidence="5">The sequence shown here is derived from an EMBL/GenBank/DDBJ whole genome shotgun (WGS) entry which is preliminary data.</text>
</comment>
<dbReference type="PRINTS" id="PR00501">
    <property type="entry name" value="KELCHREPEAT"/>
</dbReference>
<dbReference type="SUPFAM" id="SSF117281">
    <property type="entry name" value="Kelch motif"/>
    <property type="match status" value="1"/>
</dbReference>
<organism evidence="5 6">
    <name type="scientific">Astrephomene gubernaculifera</name>
    <dbReference type="NCBI Taxonomy" id="47775"/>
    <lineage>
        <taxon>Eukaryota</taxon>
        <taxon>Viridiplantae</taxon>
        <taxon>Chlorophyta</taxon>
        <taxon>core chlorophytes</taxon>
        <taxon>Chlorophyceae</taxon>
        <taxon>CS clade</taxon>
        <taxon>Chlamydomonadales</taxon>
        <taxon>Astrephomenaceae</taxon>
        <taxon>Astrephomene</taxon>
    </lineage>
</organism>
<keyword evidence="4" id="KW-1133">Transmembrane helix</keyword>
<keyword evidence="1" id="KW-0880">Kelch repeat</keyword>
<reference evidence="5 6" key="1">
    <citation type="journal article" date="2021" name="Sci. Rep.">
        <title>Genome sequencing of the multicellular alga Astrephomene provides insights into convergent evolution of germ-soma differentiation.</title>
        <authorList>
            <person name="Yamashita S."/>
            <person name="Yamamoto K."/>
            <person name="Matsuzaki R."/>
            <person name="Suzuki S."/>
            <person name="Yamaguchi H."/>
            <person name="Hirooka S."/>
            <person name="Minakuchi Y."/>
            <person name="Miyagishima S."/>
            <person name="Kawachi M."/>
            <person name="Toyoda A."/>
            <person name="Nozaki H."/>
        </authorList>
    </citation>
    <scope>NUCLEOTIDE SEQUENCE [LARGE SCALE GENOMIC DNA]</scope>
    <source>
        <strain evidence="5 6">NIES-4017</strain>
    </source>
</reference>
<proteinExistence type="predicted"/>
<accession>A0AAD3DF73</accession>